<name>A0ABQ7MFW6_BRACM</name>
<dbReference type="InterPro" id="IPR000742">
    <property type="entry name" value="EGF"/>
</dbReference>
<feature type="non-terminal residue" evidence="8">
    <location>
        <position position="1"/>
    </location>
</feature>
<dbReference type="PANTHER" id="PTHR32444:SF242">
    <property type="entry name" value="G-TYPE LECTIN S-RECEPTOR-LIKE SERINE_THREONINE-PROTEIN KINASE RKS1"/>
    <property type="match status" value="1"/>
</dbReference>
<gene>
    <name evidence="8" type="primary">A05g505200.1_BraROA</name>
    <name evidence="8" type="ORF">IGI04_019326</name>
</gene>
<evidence type="ECO:0000313" key="9">
    <source>
        <dbReference type="Proteomes" id="UP000823674"/>
    </source>
</evidence>
<accession>A0ABQ7MFW6</accession>
<dbReference type="Pfam" id="PF00954">
    <property type="entry name" value="S_locus_glycop"/>
    <property type="match status" value="1"/>
</dbReference>
<keyword evidence="2" id="KW-0732">Signal</keyword>
<evidence type="ECO:0000256" key="3">
    <source>
        <dbReference type="ARBA" id="ARBA00023157"/>
    </source>
</evidence>
<comment type="catalytic activity">
    <reaction evidence="4">
        <text>L-threonyl-[protein] + ATP = O-phospho-L-threonyl-[protein] + ADP + H(+)</text>
        <dbReference type="Rhea" id="RHEA:46608"/>
        <dbReference type="Rhea" id="RHEA-COMP:11060"/>
        <dbReference type="Rhea" id="RHEA-COMP:11605"/>
        <dbReference type="ChEBI" id="CHEBI:15378"/>
        <dbReference type="ChEBI" id="CHEBI:30013"/>
        <dbReference type="ChEBI" id="CHEBI:30616"/>
        <dbReference type="ChEBI" id="CHEBI:61977"/>
        <dbReference type="ChEBI" id="CHEBI:456216"/>
        <dbReference type="EC" id="2.7.11.1"/>
    </reaction>
</comment>
<dbReference type="EMBL" id="JADBGQ010000005">
    <property type="protein sequence ID" value="KAG5397512.1"/>
    <property type="molecule type" value="Genomic_DNA"/>
</dbReference>
<dbReference type="EC" id="2.7.11.1" evidence="1"/>
<dbReference type="InterPro" id="IPR000858">
    <property type="entry name" value="S_locus_glycoprot_dom"/>
</dbReference>
<keyword evidence="3 6" id="KW-1015">Disulfide bond</keyword>
<evidence type="ECO:0000313" key="8">
    <source>
        <dbReference type="EMBL" id="KAG5397512.1"/>
    </source>
</evidence>
<feature type="domain" description="EGF-like" evidence="7">
    <location>
        <begin position="171"/>
        <end position="210"/>
    </location>
</feature>
<comment type="caution">
    <text evidence="8">The sequence shown here is derived from an EMBL/GenBank/DDBJ whole genome shotgun (WGS) entry which is preliminary data.</text>
</comment>
<dbReference type="Pfam" id="PF08276">
    <property type="entry name" value="PAN_2"/>
    <property type="match status" value="1"/>
</dbReference>
<evidence type="ECO:0000256" key="1">
    <source>
        <dbReference type="ARBA" id="ARBA00012513"/>
    </source>
</evidence>
<comment type="caution">
    <text evidence="6">Lacks conserved residue(s) required for the propagation of feature annotation.</text>
</comment>
<evidence type="ECO:0000256" key="6">
    <source>
        <dbReference type="PROSITE-ProRule" id="PRU00076"/>
    </source>
</evidence>
<organism evidence="8 9">
    <name type="scientific">Brassica rapa subsp. trilocularis</name>
    <dbReference type="NCBI Taxonomy" id="1813537"/>
    <lineage>
        <taxon>Eukaryota</taxon>
        <taxon>Viridiplantae</taxon>
        <taxon>Streptophyta</taxon>
        <taxon>Embryophyta</taxon>
        <taxon>Tracheophyta</taxon>
        <taxon>Spermatophyta</taxon>
        <taxon>Magnoliopsida</taxon>
        <taxon>eudicotyledons</taxon>
        <taxon>Gunneridae</taxon>
        <taxon>Pentapetalae</taxon>
        <taxon>rosids</taxon>
        <taxon>malvids</taxon>
        <taxon>Brassicales</taxon>
        <taxon>Brassicaceae</taxon>
        <taxon>Brassiceae</taxon>
        <taxon>Brassica</taxon>
    </lineage>
</organism>
<dbReference type="PROSITE" id="PS50026">
    <property type="entry name" value="EGF_3"/>
    <property type="match status" value="1"/>
</dbReference>
<feature type="disulfide bond" evidence="6">
    <location>
        <begin position="181"/>
        <end position="198"/>
    </location>
</feature>
<reference evidence="8 9" key="1">
    <citation type="submission" date="2021-03" db="EMBL/GenBank/DDBJ databases">
        <authorList>
            <person name="King G.J."/>
            <person name="Bancroft I."/>
            <person name="Baten A."/>
            <person name="Bloomfield J."/>
            <person name="Borpatragohain P."/>
            <person name="He Z."/>
            <person name="Irish N."/>
            <person name="Irwin J."/>
            <person name="Liu K."/>
            <person name="Mauleon R.P."/>
            <person name="Moore J."/>
            <person name="Morris R."/>
            <person name="Ostergaard L."/>
            <person name="Wang B."/>
            <person name="Wells R."/>
        </authorList>
    </citation>
    <scope>NUCLEOTIDE SEQUENCE [LARGE SCALE GENOMIC DNA]</scope>
    <source>
        <strain evidence="8">R-o-18</strain>
        <tissue evidence="8">Leaf</tissue>
    </source>
</reference>
<proteinExistence type="predicted"/>
<keyword evidence="9" id="KW-1185">Reference proteome</keyword>
<evidence type="ECO:0000259" key="7">
    <source>
        <dbReference type="PROSITE" id="PS50026"/>
    </source>
</evidence>
<evidence type="ECO:0000256" key="5">
    <source>
        <dbReference type="ARBA" id="ARBA00048679"/>
    </source>
</evidence>
<dbReference type="PANTHER" id="PTHR32444">
    <property type="entry name" value="BULB-TYPE LECTIN DOMAIN-CONTAINING PROTEIN"/>
    <property type="match status" value="1"/>
</dbReference>
<comment type="catalytic activity">
    <reaction evidence="5">
        <text>L-seryl-[protein] + ATP = O-phospho-L-seryl-[protein] + ADP + H(+)</text>
        <dbReference type="Rhea" id="RHEA:17989"/>
        <dbReference type="Rhea" id="RHEA-COMP:9863"/>
        <dbReference type="Rhea" id="RHEA-COMP:11604"/>
        <dbReference type="ChEBI" id="CHEBI:15378"/>
        <dbReference type="ChEBI" id="CHEBI:29999"/>
        <dbReference type="ChEBI" id="CHEBI:30616"/>
        <dbReference type="ChEBI" id="CHEBI:83421"/>
        <dbReference type="ChEBI" id="CHEBI:456216"/>
        <dbReference type="EC" id="2.7.11.1"/>
    </reaction>
</comment>
<dbReference type="Proteomes" id="UP000823674">
    <property type="component" value="Chromosome A05"/>
</dbReference>
<sequence length="487" mass="55073">FKSSLLRLRFSWCWRIKKFEVFRKRLSLGSRGGGSGSSFDPQCPVESVRLCGGVSDMVSGCRNECAFGRIFSVFDLNIKVEICECCIVLVLDHNWAYHFHVIGAQRANRHSLFLVWVKLSAPPKRDGSVYFMYVSSDSSELLRFQIRFDSVVKHFKWNKYARNCNLLQLKPSTECEKYNRCGNYSVCDERKEFNFGKCSCINGFDLNVREGEFRELRGIKFPEFGSVIFLSNSEACKDVCVRDCSCNAYAFFRGVEHGGQSINIRIAESELGGKGNSKNPESIATAPCHLPFDLIEICFSSSFKLVFKVVSSATSPYPEVAYLSAILWRKKDFSVFEKEENKDYSVTSSSSTIQVLVSDLLDTSELTIFTFNSVASANRKISLKKTSLDRANLVLCIRYRLLRIYGYPRTQTNKNGQSTFVYLDYLSPDLGHQLSLVGPEKVSIDSNIGVSIDTPFSLSIDATNELSRSTFLPGSVTHRFDVFTRLK</sequence>
<evidence type="ECO:0000256" key="2">
    <source>
        <dbReference type="ARBA" id="ARBA00022729"/>
    </source>
</evidence>
<protein>
    <recommendedName>
        <fullName evidence="1">non-specific serine/threonine protein kinase</fullName>
        <ecNumber evidence="1">2.7.11.1</ecNumber>
    </recommendedName>
</protein>
<keyword evidence="6" id="KW-0245">EGF-like domain</keyword>
<dbReference type="InterPro" id="IPR003609">
    <property type="entry name" value="Pan_app"/>
</dbReference>
<evidence type="ECO:0000256" key="4">
    <source>
        <dbReference type="ARBA" id="ARBA00047899"/>
    </source>
</evidence>